<dbReference type="InterPro" id="IPR006311">
    <property type="entry name" value="TAT_signal"/>
</dbReference>
<feature type="compositionally biased region" description="Polar residues" evidence="1">
    <location>
        <begin position="186"/>
        <end position="195"/>
    </location>
</feature>
<feature type="compositionally biased region" description="Low complexity" evidence="1">
    <location>
        <begin position="209"/>
        <end position="223"/>
    </location>
</feature>
<feature type="region of interest" description="Disordered" evidence="1">
    <location>
        <begin position="62"/>
        <end position="84"/>
    </location>
</feature>
<comment type="caution">
    <text evidence="2">The sequence shown here is derived from an EMBL/GenBank/DDBJ whole genome shotgun (WGS) entry which is preliminary data.</text>
</comment>
<name>A0ABD5PZS4_9EURY</name>
<keyword evidence="3" id="KW-1185">Reference proteome</keyword>
<evidence type="ECO:0000313" key="2">
    <source>
        <dbReference type="EMBL" id="MFC4823677.1"/>
    </source>
</evidence>
<evidence type="ECO:0000256" key="1">
    <source>
        <dbReference type="SAM" id="MobiDB-lite"/>
    </source>
</evidence>
<dbReference type="RefSeq" id="WP_254270277.1">
    <property type="nucleotide sequence ID" value="NZ_CP100401.1"/>
</dbReference>
<feature type="compositionally biased region" description="Polar residues" evidence="1">
    <location>
        <begin position="224"/>
        <end position="234"/>
    </location>
</feature>
<organism evidence="2 3">
    <name type="scientific">Halorussus aquaticus</name>
    <dbReference type="NCBI Taxonomy" id="2953748"/>
    <lineage>
        <taxon>Archaea</taxon>
        <taxon>Methanobacteriati</taxon>
        <taxon>Methanobacteriota</taxon>
        <taxon>Stenosarchaea group</taxon>
        <taxon>Halobacteria</taxon>
        <taxon>Halobacteriales</taxon>
        <taxon>Haladaptataceae</taxon>
        <taxon>Halorussus</taxon>
    </lineage>
</organism>
<feature type="compositionally biased region" description="Polar residues" evidence="1">
    <location>
        <begin position="64"/>
        <end position="79"/>
    </location>
</feature>
<dbReference type="Proteomes" id="UP001595945">
    <property type="component" value="Unassembled WGS sequence"/>
</dbReference>
<accession>A0ABD5PZS4</accession>
<dbReference type="PROSITE" id="PS51257">
    <property type="entry name" value="PROKAR_LIPOPROTEIN"/>
    <property type="match status" value="1"/>
</dbReference>
<dbReference type="PROSITE" id="PS51318">
    <property type="entry name" value="TAT"/>
    <property type="match status" value="1"/>
</dbReference>
<sequence length="257" mass="27981">MPALSRRRVLHGAVALLTGLAGCSDSTTDSGSASAPRAENVVRDPEFVTLRDSDADALAWVPSEGTTASDGDESSTPSATHRERRLVATAEAADRLRFADVEGADDARQFVAETDFESQTLFLERHRVRECFRLKLCYITWSETEVGTRYGRYYRDADVACRTDAEDATVRLIRVPDALDPERVSGYSSGTNSNGCRYPPSLRTTTEQSRSGSGSNASSPSARTNRTGTPTNSRKPTRTESKSGQSATTRTRTEADR</sequence>
<dbReference type="GeneID" id="73046937"/>
<proteinExistence type="predicted"/>
<dbReference type="EMBL" id="JBHSHT010000001">
    <property type="protein sequence ID" value="MFC4823677.1"/>
    <property type="molecule type" value="Genomic_DNA"/>
</dbReference>
<feature type="region of interest" description="Disordered" evidence="1">
    <location>
        <begin position="181"/>
        <end position="257"/>
    </location>
</feature>
<protein>
    <submittedName>
        <fullName evidence="2">Uncharacterized protein</fullName>
    </submittedName>
</protein>
<dbReference type="AlphaFoldDB" id="A0ABD5PZS4"/>
<gene>
    <name evidence="2" type="ORF">ACFO9K_05340</name>
</gene>
<evidence type="ECO:0000313" key="3">
    <source>
        <dbReference type="Proteomes" id="UP001595945"/>
    </source>
</evidence>
<reference evidence="2 3" key="1">
    <citation type="journal article" date="2019" name="Int. J. Syst. Evol. Microbiol.">
        <title>The Global Catalogue of Microorganisms (GCM) 10K type strain sequencing project: providing services to taxonomists for standard genome sequencing and annotation.</title>
        <authorList>
            <consortium name="The Broad Institute Genomics Platform"/>
            <consortium name="The Broad Institute Genome Sequencing Center for Infectious Disease"/>
            <person name="Wu L."/>
            <person name="Ma J."/>
        </authorList>
    </citation>
    <scope>NUCLEOTIDE SEQUENCE [LARGE SCALE GENOMIC DNA]</scope>
    <source>
        <strain evidence="2 3">XZYJ18</strain>
    </source>
</reference>